<proteinExistence type="inferred from homology"/>
<evidence type="ECO:0000259" key="8">
    <source>
        <dbReference type="PROSITE" id="PS50192"/>
    </source>
</evidence>
<evidence type="ECO:0000256" key="5">
    <source>
        <dbReference type="ARBA" id="ARBA00023136"/>
    </source>
</evidence>
<gene>
    <name evidence="9" type="ORF">PBRA_004557</name>
    <name evidence="10" type="ORF">PLBR_LOCUS7338</name>
</gene>
<feature type="domain" description="T-SNARE coiled-coil homology" evidence="8">
    <location>
        <begin position="206"/>
        <end position="268"/>
    </location>
</feature>
<dbReference type="GO" id="GO:0048278">
    <property type="term" value="P:vesicle docking"/>
    <property type="evidence" value="ECO:0007669"/>
    <property type="project" value="TreeGrafter"/>
</dbReference>
<evidence type="ECO:0000313" key="10">
    <source>
        <dbReference type="EMBL" id="SPR00123.1"/>
    </source>
</evidence>
<dbReference type="InterPro" id="IPR006011">
    <property type="entry name" value="Syntaxin_N"/>
</dbReference>
<dbReference type="InterPro" id="IPR045242">
    <property type="entry name" value="Syntaxin"/>
</dbReference>
<dbReference type="Pfam" id="PF05739">
    <property type="entry name" value="SNARE"/>
    <property type="match status" value="1"/>
</dbReference>
<reference evidence="10 12" key="2">
    <citation type="submission" date="2018-03" db="EMBL/GenBank/DDBJ databases">
        <authorList>
            <person name="Fogelqvist J."/>
        </authorList>
    </citation>
    <scope>NUCLEOTIDE SEQUENCE [LARGE SCALE GENOMIC DNA]</scope>
</reference>
<sequence length="304" mass="35163">MEAVMRERLSQPKSWETGLVMADDAHRDRLESLRQGAGNFHPQTPSEASVHGSETRRANGFQRGIDLIERNTAAIRALEERSNRDLSHHAHVSAQLEAIMSKTRKAALKLKKWLDNEETKVAAFEADPNAGTTNTQFRRTQLRTNTKKFQDAMMEFGHVSEHFRDTLRQRVERQARVANIDTNRLRSSTDRFEDAVQRNEHLAQAVQDINEQRDEMLLLEEGVRDLAELFQDMALLVDVQQENLDRIDSNIVAAKERAETGRRNIDDALMYQTRARRRKFCVFFIIAIVFVIAVFIILKIMHWL</sequence>
<dbReference type="SMART" id="SM00397">
    <property type="entry name" value="t_SNARE"/>
    <property type="match status" value="1"/>
</dbReference>
<dbReference type="Proteomes" id="UP000039324">
    <property type="component" value="Unassembled WGS sequence"/>
</dbReference>
<comment type="subcellular location">
    <subcellularLocation>
        <location evidence="1">Membrane</location>
        <topology evidence="1">Single-pass type IV membrane protein</topology>
    </subcellularLocation>
</comment>
<comment type="similarity">
    <text evidence="2">Belongs to the syntaxin family.</text>
</comment>
<dbReference type="Gene3D" id="1.20.58.70">
    <property type="match status" value="1"/>
</dbReference>
<dbReference type="PROSITE" id="PS50192">
    <property type="entry name" value="T_SNARE"/>
    <property type="match status" value="1"/>
</dbReference>
<evidence type="ECO:0000256" key="7">
    <source>
        <dbReference type="SAM" id="Phobius"/>
    </source>
</evidence>
<keyword evidence="10" id="KW-0496">Mitochondrion</keyword>
<dbReference type="GO" id="GO:0012505">
    <property type="term" value="C:endomembrane system"/>
    <property type="evidence" value="ECO:0007669"/>
    <property type="project" value="TreeGrafter"/>
</dbReference>
<dbReference type="EMBL" id="CDSF01000035">
    <property type="protein sequence ID" value="CEO95844.1"/>
    <property type="molecule type" value="Genomic_DNA"/>
</dbReference>
<evidence type="ECO:0000256" key="6">
    <source>
        <dbReference type="SAM" id="MobiDB-lite"/>
    </source>
</evidence>
<name>A0A0G4IL07_PLABS</name>
<dbReference type="InterPro" id="IPR006012">
    <property type="entry name" value="Syntaxin/epimorphin_CS"/>
</dbReference>
<dbReference type="PANTHER" id="PTHR19957">
    <property type="entry name" value="SYNTAXIN"/>
    <property type="match status" value="1"/>
</dbReference>
<keyword evidence="3 7" id="KW-0812">Transmembrane</keyword>
<dbReference type="PROSITE" id="PS00914">
    <property type="entry name" value="SYNTAXIN"/>
    <property type="match status" value="1"/>
</dbReference>
<dbReference type="AlphaFoldDB" id="A0A0G4IL07"/>
<dbReference type="EMBL" id="OVEO01000013">
    <property type="protein sequence ID" value="SPR00123.1"/>
    <property type="molecule type" value="Genomic_DNA"/>
</dbReference>
<keyword evidence="11" id="KW-1185">Reference proteome</keyword>
<accession>A0A0G4IL07</accession>
<dbReference type="STRING" id="37360.A0A0G4IL07"/>
<evidence type="ECO:0000256" key="1">
    <source>
        <dbReference type="ARBA" id="ARBA00004211"/>
    </source>
</evidence>
<evidence type="ECO:0000313" key="11">
    <source>
        <dbReference type="Proteomes" id="UP000039324"/>
    </source>
</evidence>
<evidence type="ECO:0000313" key="12">
    <source>
        <dbReference type="Proteomes" id="UP000290189"/>
    </source>
</evidence>
<evidence type="ECO:0000256" key="4">
    <source>
        <dbReference type="ARBA" id="ARBA00022989"/>
    </source>
</evidence>
<dbReference type="GO" id="GO:0031201">
    <property type="term" value="C:SNARE complex"/>
    <property type="evidence" value="ECO:0007669"/>
    <property type="project" value="TreeGrafter"/>
</dbReference>
<evidence type="ECO:0000256" key="3">
    <source>
        <dbReference type="ARBA" id="ARBA00022692"/>
    </source>
</evidence>
<dbReference type="InterPro" id="IPR010989">
    <property type="entry name" value="SNARE"/>
</dbReference>
<feature type="transmembrane region" description="Helical" evidence="7">
    <location>
        <begin position="280"/>
        <end position="301"/>
    </location>
</feature>
<geneLocation type="mitochondrion" evidence="10"/>
<dbReference type="OrthoDB" id="10255013at2759"/>
<evidence type="ECO:0000313" key="9">
    <source>
        <dbReference type="EMBL" id="CEO95844.1"/>
    </source>
</evidence>
<dbReference type="GO" id="GO:0006887">
    <property type="term" value="P:exocytosis"/>
    <property type="evidence" value="ECO:0007669"/>
    <property type="project" value="TreeGrafter"/>
</dbReference>
<evidence type="ECO:0000256" key="2">
    <source>
        <dbReference type="ARBA" id="ARBA00009063"/>
    </source>
</evidence>
<organism evidence="9 11">
    <name type="scientific">Plasmodiophora brassicae</name>
    <name type="common">Clubroot disease agent</name>
    <dbReference type="NCBI Taxonomy" id="37360"/>
    <lineage>
        <taxon>Eukaryota</taxon>
        <taxon>Sar</taxon>
        <taxon>Rhizaria</taxon>
        <taxon>Endomyxa</taxon>
        <taxon>Phytomyxea</taxon>
        <taxon>Plasmodiophorida</taxon>
        <taxon>Plasmodiophoridae</taxon>
        <taxon>Plasmodiophora</taxon>
    </lineage>
</organism>
<dbReference type="GO" id="GO:0000149">
    <property type="term" value="F:SNARE binding"/>
    <property type="evidence" value="ECO:0007669"/>
    <property type="project" value="TreeGrafter"/>
</dbReference>
<dbReference type="GO" id="GO:0006886">
    <property type="term" value="P:intracellular protein transport"/>
    <property type="evidence" value="ECO:0007669"/>
    <property type="project" value="InterPro"/>
</dbReference>
<keyword evidence="4 7" id="KW-1133">Transmembrane helix</keyword>
<dbReference type="Pfam" id="PF00804">
    <property type="entry name" value="Syntaxin"/>
    <property type="match status" value="1"/>
</dbReference>
<dbReference type="Gene3D" id="1.20.5.110">
    <property type="match status" value="1"/>
</dbReference>
<keyword evidence="5 7" id="KW-0472">Membrane</keyword>
<dbReference type="GO" id="GO:0005484">
    <property type="term" value="F:SNAP receptor activity"/>
    <property type="evidence" value="ECO:0007669"/>
    <property type="project" value="InterPro"/>
</dbReference>
<dbReference type="InterPro" id="IPR000727">
    <property type="entry name" value="T_SNARE_dom"/>
</dbReference>
<dbReference type="Proteomes" id="UP000290189">
    <property type="component" value="Unassembled WGS sequence"/>
</dbReference>
<dbReference type="OMA" id="ESHRENC"/>
<protein>
    <recommendedName>
        <fullName evidence="8">t-SNARE coiled-coil homology domain-containing protein</fullName>
    </recommendedName>
</protein>
<feature type="region of interest" description="Disordered" evidence="6">
    <location>
        <begin position="36"/>
        <end position="58"/>
    </location>
</feature>
<reference evidence="9 11" key="1">
    <citation type="submission" date="2015-02" db="EMBL/GenBank/DDBJ databases">
        <authorList>
            <person name="Chooi Y.-H."/>
        </authorList>
    </citation>
    <scope>NUCLEOTIDE SEQUENCE [LARGE SCALE GENOMIC DNA]</scope>
    <source>
        <strain evidence="9">E3</strain>
    </source>
</reference>
<dbReference type="GO" id="GO:0006906">
    <property type="term" value="P:vesicle fusion"/>
    <property type="evidence" value="ECO:0007669"/>
    <property type="project" value="TreeGrafter"/>
</dbReference>
<dbReference type="SUPFAM" id="SSF47661">
    <property type="entry name" value="t-snare proteins"/>
    <property type="match status" value="1"/>
</dbReference>
<dbReference type="GO" id="GO:0005886">
    <property type="term" value="C:plasma membrane"/>
    <property type="evidence" value="ECO:0007669"/>
    <property type="project" value="TreeGrafter"/>
</dbReference>
<dbReference type="PANTHER" id="PTHR19957:SF307">
    <property type="entry name" value="PROTEIN SSO1-RELATED"/>
    <property type="match status" value="1"/>
</dbReference>